<comment type="caution">
    <text evidence="1">The sequence shown here is derived from an EMBL/GenBank/DDBJ whole genome shotgun (WGS) entry which is preliminary data.</text>
</comment>
<evidence type="ECO:0000313" key="1">
    <source>
        <dbReference type="EMBL" id="KAJ7697975.1"/>
    </source>
</evidence>
<dbReference type="Proteomes" id="UP001215598">
    <property type="component" value="Unassembled WGS sequence"/>
</dbReference>
<proteinExistence type="predicted"/>
<reference evidence="1" key="1">
    <citation type="submission" date="2023-03" db="EMBL/GenBank/DDBJ databases">
        <title>Massive genome expansion in bonnet fungi (Mycena s.s.) driven by repeated elements and novel gene families across ecological guilds.</title>
        <authorList>
            <consortium name="Lawrence Berkeley National Laboratory"/>
            <person name="Harder C.B."/>
            <person name="Miyauchi S."/>
            <person name="Viragh M."/>
            <person name="Kuo A."/>
            <person name="Thoen E."/>
            <person name="Andreopoulos B."/>
            <person name="Lu D."/>
            <person name="Skrede I."/>
            <person name="Drula E."/>
            <person name="Henrissat B."/>
            <person name="Morin E."/>
            <person name="Kohler A."/>
            <person name="Barry K."/>
            <person name="LaButti K."/>
            <person name="Morin E."/>
            <person name="Salamov A."/>
            <person name="Lipzen A."/>
            <person name="Mereny Z."/>
            <person name="Hegedus B."/>
            <person name="Baldrian P."/>
            <person name="Stursova M."/>
            <person name="Weitz H."/>
            <person name="Taylor A."/>
            <person name="Grigoriev I.V."/>
            <person name="Nagy L.G."/>
            <person name="Martin F."/>
            <person name="Kauserud H."/>
        </authorList>
    </citation>
    <scope>NUCLEOTIDE SEQUENCE</scope>
    <source>
        <strain evidence="1">CBHHK182m</strain>
    </source>
</reference>
<dbReference type="EMBL" id="JARKIB010000599">
    <property type="protein sequence ID" value="KAJ7697975.1"/>
    <property type="molecule type" value="Genomic_DNA"/>
</dbReference>
<dbReference type="AlphaFoldDB" id="A0AAD7DSF5"/>
<keyword evidence="2" id="KW-1185">Reference proteome</keyword>
<name>A0AAD7DSF5_9AGAR</name>
<organism evidence="1 2">
    <name type="scientific">Mycena metata</name>
    <dbReference type="NCBI Taxonomy" id="1033252"/>
    <lineage>
        <taxon>Eukaryota</taxon>
        <taxon>Fungi</taxon>
        <taxon>Dikarya</taxon>
        <taxon>Basidiomycota</taxon>
        <taxon>Agaricomycotina</taxon>
        <taxon>Agaricomycetes</taxon>
        <taxon>Agaricomycetidae</taxon>
        <taxon>Agaricales</taxon>
        <taxon>Marasmiineae</taxon>
        <taxon>Mycenaceae</taxon>
        <taxon>Mycena</taxon>
    </lineage>
</organism>
<sequence>RDGSTIDQTLIKEIIDSYVSLAGRARLLLPARVHYHQREARVRGTENVETAGLAAVEGIAGGAAAAPAKKGTADAEETVTKGGELSLTGMGLLASAAKSPELLAKHADMLLRKSNKMGFGGSAESGAWARVTRGMDDAPLLTGDDGGRPVMCSLGGVAAPQWVWSLLLMEVVNFSTPAALPGRSLQVTRKVIFRKTLKNFATS</sequence>
<feature type="non-terminal residue" evidence="1">
    <location>
        <position position="203"/>
    </location>
</feature>
<accession>A0AAD7DSF5</accession>
<gene>
    <name evidence="1" type="ORF">B0H16DRAFT_1484615</name>
</gene>
<protein>
    <submittedName>
        <fullName evidence="1">Uncharacterized protein</fullName>
    </submittedName>
</protein>
<evidence type="ECO:0000313" key="2">
    <source>
        <dbReference type="Proteomes" id="UP001215598"/>
    </source>
</evidence>